<dbReference type="SUPFAM" id="SSF53187">
    <property type="entry name" value="Zn-dependent exopeptidases"/>
    <property type="match status" value="1"/>
</dbReference>
<evidence type="ECO:0000256" key="7">
    <source>
        <dbReference type="ARBA" id="ARBA00022801"/>
    </source>
</evidence>
<keyword evidence="6" id="KW-0479">Metal-binding</keyword>
<keyword evidence="3" id="KW-0963">Cytoplasm</keyword>
<dbReference type="InterPro" id="IPR011650">
    <property type="entry name" value="Peptidase_M20_dimer"/>
</dbReference>
<dbReference type="GO" id="GO:0006526">
    <property type="term" value="P:L-arginine biosynthetic process"/>
    <property type="evidence" value="ECO:0007669"/>
    <property type="project" value="UniProtKB-KW"/>
</dbReference>
<comment type="similarity">
    <text evidence="2">Belongs to the peptidase M20A family. ArgE subfamily.</text>
</comment>
<dbReference type="Gene3D" id="3.30.70.360">
    <property type="match status" value="1"/>
</dbReference>
<dbReference type="FunFam" id="3.30.70.360:FF:000003">
    <property type="entry name" value="Acetylornithine deacetylase"/>
    <property type="match status" value="1"/>
</dbReference>
<keyword evidence="7" id="KW-0378">Hydrolase</keyword>
<dbReference type="InterPro" id="IPR050072">
    <property type="entry name" value="Peptidase_M20A"/>
</dbReference>
<evidence type="ECO:0000313" key="11">
    <source>
        <dbReference type="EMBL" id="PDH42259.1"/>
    </source>
</evidence>
<organism evidence="11 12">
    <name type="scientific">OM182 bacterium MED-G24</name>
    <dbReference type="NCBI Taxonomy" id="1986255"/>
    <lineage>
        <taxon>Bacteria</taxon>
        <taxon>Pseudomonadati</taxon>
        <taxon>Pseudomonadota</taxon>
        <taxon>Gammaproteobacteria</taxon>
        <taxon>OMG group</taxon>
        <taxon>OM182 clade</taxon>
    </lineage>
</organism>
<feature type="domain" description="Peptidase M20 dimerisation" evidence="10">
    <location>
        <begin position="185"/>
        <end position="288"/>
    </location>
</feature>
<reference evidence="11 12" key="1">
    <citation type="submission" date="2017-08" db="EMBL/GenBank/DDBJ databases">
        <title>Fine stratification of microbial communities through a metagenomic profile of the photic zone.</title>
        <authorList>
            <person name="Haro-Moreno J.M."/>
            <person name="Lopez-Perez M."/>
            <person name="De La Torre J."/>
            <person name="Picazo A."/>
            <person name="Camacho A."/>
            <person name="Rodriguez-Valera F."/>
        </authorList>
    </citation>
    <scope>NUCLEOTIDE SEQUENCE [LARGE SCALE GENOMIC DNA]</scope>
    <source>
        <strain evidence="11">MED-G24</strain>
    </source>
</reference>
<keyword evidence="5" id="KW-0028">Amino-acid biosynthesis</keyword>
<comment type="caution">
    <text evidence="11">The sequence shown here is derived from an EMBL/GenBank/DDBJ whole genome shotgun (WGS) entry which is preliminary data.</text>
</comment>
<keyword evidence="4" id="KW-0055">Arginine biosynthesis</keyword>
<evidence type="ECO:0000256" key="1">
    <source>
        <dbReference type="ARBA" id="ARBA00004496"/>
    </source>
</evidence>
<gene>
    <name evidence="11" type="ORF">CNE99_00440</name>
</gene>
<dbReference type="NCBIfam" id="TIGR01892">
    <property type="entry name" value="AcOrn-deacetyl"/>
    <property type="match status" value="1"/>
</dbReference>
<evidence type="ECO:0000256" key="3">
    <source>
        <dbReference type="ARBA" id="ARBA00022490"/>
    </source>
</evidence>
<dbReference type="InterPro" id="IPR002933">
    <property type="entry name" value="Peptidase_M20"/>
</dbReference>
<evidence type="ECO:0000256" key="2">
    <source>
        <dbReference type="ARBA" id="ARBA00005691"/>
    </source>
</evidence>
<keyword evidence="8" id="KW-0862">Zinc</keyword>
<keyword evidence="9" id="KW-0170">Cobalt</keyword>
<comment type="subcellular location">
    <subcellularLocation>
        <location evidence="1">Cytoplasm</location>
    </subcellularLocation>
</comment>
<dbReference type="GO" id="GO:0008777">
    <property type="term" value="F:acetylornithine deacetylase activity"/>
    <property type="evidence" value="ECO:0007669"/>
    <property type="project" value="TreeGrafter"/>
</dbReference>
<sequence length="389" mass="42522">MTASNTRTPFAPRRLREIVETLVGMPSVSSTLPAFDQTNESVIHYLANRFEDLGFDCHVQQVMEHPGKFNLIANRGRGPDGLVLSGHTDTVPTDAAHWNSDPFTVTEKDDRWYGLGTADMKSFFAIIEAAIADLPLSELKRPLTILATADEESSMSGARALTAAQFSGYRYAVVGEPTDLRPIVKHKGIMMLKLGIDGVTGHSSDPDRGKNAVEAANLAIGELLRFRDELTRKHEDPNFEVPYPTLNLGCIHGGDNPNRICEHVDLEFDLRLLPGMEEEDTHQALKGRVLGVLKDAGFPATLELLHPSVPPFSTSKGDFTDIMCNLSGNEANSVAFATEAPFLTSLGMQTVVLGAGSINQAHQPNEYIELKQVPRAIDIIRTLVQSHCL</sequence>
<dbReference type="InterPro" id="IPR010169">
    <property type="entry name" value="AcOrn-deacetyl"/>
</dbReference>
<evidence type="ECO:0000256" key="6">
    <source>
        <dbReference type="ARBA" id="ARBA00022723"/>
    </source>
</evidence>
<dbReference type="GO" id="GO:0005737">
    <property type="term" value="C:cytoplasm"/>
    <property type="evidence" value="ECO:0007669"/>
    <property type="project" value="UniProtKB-SubCell"/>
</dbReference>
<dbReference type="GO" id="GO:0046872">
    <property type="term" value="F:metal ion binding"/>
    <property type="evidence" value="ECO:0007669"/>
    <property type="project" value="UniProtKB-KW"/>
</dbReference>
<accession>A0A2A5X0E3</accession>
<dbReference type="Gene3D" id="3.40.630.10">
    <property type="entry name" value="Zn peptidases"/>
    <property type="match status" value="1"/>
</dbReference>
<evidence type="ECO:0000256" key="9">
    <source>
        <dbReference type="ARBA" id="ARBA00023285"/>
    </source>
</evidence>
<evidence type="ECO:0000256" key="5">
    <source>
        <dbReference type="ARBA" id="ARBA00022605"/>
    </source>
</evidence>
<dbReference type="AlphaFoldDB" id="A0A2A5X0E3"/>
<dbReference type="PANTHER" id="PTHR43808:SF1">
    <property type="entry name" value="ACETYLORNITHINE DEACETYLASE"/>
    <property type="match status" value="1"/>
</dbReference>
<proteinExistence type="inferred from homology"/>
<evidence type="ECO:0000259" key="10">
    <source>
        <dbReference type="Pfam" id="PF07687"/>
    </source>
</evidence>
<dbReference type="CDD" id="cd03894">
    <property type="entry name" value="M20_ArgE"/>
    <property type="match status" value="1"/>
</dbReference>
<protein>
    <submittedName>
        <fullName evidence="11">Acetylornithine deacetylase</fullName>
    </submittedName>
</protein>
<dbReference type="NCBIfam" id="NF003474">
    <property type="entry name" value="PRK05111.1"/>
    <property type="match status" value="1"/>
</dbReference>
<dbReference type="Pfam" id="PF07687">
    <property type="entry name" value="M20_dimer"/>
    <property type="match status" value="1"/>
</dbReference>
<dbReference type="EMBL" id="NTKD01000001">
    <property type="protein sequence ID" value="PDH42259.1"/>
    <property type="molecule type" value="Genomic_DNA"/>
</dbReference>
<evidence type="ECO:0000256" key="4">
    <source>
        <dbReference type="ARBA" id="ARBA00022571"/>
    </source>
</evidence>
<dbReference type="PANTHER" id="PTHR43808">
    <property type="entry name" value="ACETYLORNITHINE DEACETYLASE"/>
    <property type="match status" value="1"/>
</dbReference>
<dbReference type="InterPro" id="IPR036264">
    <property type="entry name" value="Bact_exopeptidase_dim_dom"/>
</dbReference>
<evidence type="ECO:0000256" key="8">
    <source>
        <dbReference type="ARBA" id="ARBA00022833"/>
    </source>
</evidence>
<name>A0A2A5X0E3_9GAMM</name>
<dbReference type="Proteomes" id="UP000219327">
    <property type="component" value="Unassembled WGS sequence"/>
</dbReference>
<dbReference type="Pfam" id="PF01546">
    <property type="entry name" value="Peptidase_M20"/>
    <property type="match status" value="1"/>
</dbReference>
<dbReference type="SUPFAM" id="SSF55031">
    <property type="entry name" value="Bacterial exopeptidase dimerisation domain"/>
    <property type="match status" value="1"/>
</dbReference>
<evidence type="ECO:0000313" key="12">
    <source>
        <dbReference type="Proteomes" id="UP000219327"/>
    </source>
</evidence>